<evidence type="ECO:0000259" key="1">
    <source>
        <dbReference type="Pfam" id="PF04851"/>
    </source>
</evidence>
<sequence>MTESQFPLAAAIAAVIDPQIPDLVRGQSTLLMEQVTPVTAELIKFWFQQDFCDLRLRNFHSGQRSAILHIIYAHEVLKAANLEDLYREIAGDALLQGETLGEVGRPENRHPKYAAKMATGTGKTWVLNALLIWQYLNHRDDHADKRFTSNFLLVAPGLIVYDRLLDSFLGKERGGARDFQTSDLYLNREIFIPDNQRDAVFGFVESSVVTKQDIGRKVTGGGLIAITNWHLLAGLEDPDFIVATDAPGSDIDAKAVIESFFPVTPGTAQGNALSILDRRHLRGGPLEWLKALPSLMVFNDEAHHIHSLKRGEQIDQVEWQKSLTEIAASKGQSFVQIDFSATPFNETGNGTNKSTKYFKHIVIDFPLPMAMKAGLVKSLALDKRKEIAALPLDFNAERDDRGKVTGLSNGQRTMIRAGLTKLQMLEKSFSDIGPHNRPKLMIICEETSVTPLVEEFLKGEGLSQDDILAVDSNRKGEMSTAEWAETRERLFDVDRRAQPRVILSVLMLREGFDVNNICVIVPLRSSQAQILLEQTIGRGLRLMWRDDEQIDEMKLETRKRIAQKLEPTNYFDVLFIVEHPAFSKFYDELMEEGLAGEVGDPDGSTSVTGDLEIVELRDGFSEFDFHVPMMIRDSEEELKSPILDPYLLPRSKVPFADAKKFVGMGDRFVSVDAETKTQFGDYRVNGGVMTATGYNDFLARLTMRVTEALGGKQSEMTTSAKKYNSLSAFPILQTFRPEIIGWLDTYIRNRFFGAVIDPLANENWRVLLTDMITNELAGNISSALVKSLTEETISIAEVRHRSLSEVPSISVRSSFAVEIAKCIYPKLPIPSHGGGLERKFLLWANNDSKIEALCKISEYKHTFLHRPYLKADGMPARYSPDFLVRTEGDIFVVETKAETSLSDVNVQRKQLAAISWCEQINRLEPEQRGYRRWVYVLIGEQSVATSIAGNERASELLARARLRTIDEQVADEQIW</sequence>
<evidence type="ECO:0000313" key="2">
    <source>
        <dbReference type="EMBL" id="SDO34226.1"/>
    </source>
</evidence>
<evidence type="ECO:0000313" key="3">
    <source>
        <dbReference type="Proteomes" id="UP000199639"/>
    </source>
</evidence>
<dbReference type="InterPro" id="IPR027417">
    <property type="entry name" value="P-loop_NTPase"/>
</dbReference>
<dbReference type="SUPFAM" id="SSF52540">
    <property type="entry name" value="P-loop containing nucleoside triphosphate hydrolases"/>
    <property type="match status" value="2"/>
</dbReference>
<proteinExistence type="predicted"/>
<accession>A0A5E9G4F9</accession>
<feature type="domain" description="Helicase/UvrB N-terminal" evidence="1">
    <location>
        <begin position="90"/>
        <end position="170"/>
    </location>
</feature>
<dbReference type="GO" id="GO:0005829">
    <property type="term" value="C:cytosol"/>
    <property type="evidence" value="ECO:0007669"/>
    <property type="project" value="TreeGrafter"/>
</dbReference>
<dbReference type="Gene3D" id="3.40.50.300">
    <property type="entry name" value="P-loop containing nucleotide triphosphate hydrolases"/>
    <property type="match status" value="1"/>
</dbReference>
<dbReference type="PANTHER" id="PTHR47396:SF1">
    <property type="entry name" value="ATP-DEPENDENT HELICASE IRC3-RELATED"/>
    <property type="match status" value="1"/>
</dbReference>
<dbReference type="STRING" id="1424659.SAMN05216368_11567"/>
<dbReference type="InterPro" id="IPR006935">
    <property type="entry name" value="Helicase/UvrB_N"/>
</dbReference>
<dbReference type="EMBL" id="FNIB01000015">
    <property type="protein sequence ID" value="SDO34226.1"/>
    <property type="molecule type" value="Genomic_DNA"/>
</dbReference>
<dbReference type="AlphaFoldDB" id="A0A5E9G4F9"/>
<protein>
    <submittedName>
        <fullName evidence="2">Type III restriction enzyme</fullName>
    </submittedName>
</protein>
<dbReference type="Proteomes" id="UP000199639">
    <property type="component" value="Unassembled WGS sequence"/>
</dbReference>
<reference evidence="2 3" key="1">
    <citation type="submission" date="2016-10" db="EMBL/GenBank/DDBJ databases">
        <authorList>
            <person name="Varghese N."/>
            <person name="Submissions S."/>
        </authorList>
    </citation>
    <scope>NUCLEOTIDE SEQUENCE [LARGE SCALE GENOMIC DNA]</scope>
    <source>
        <strain evidence="2 3">CGMCC 1.11215</strain>
    </source>
</reference>
<dbReference type="GO" id="GO:0005524">
    <property type="term" value="F:ATP binding"/>
    <property type="evidence" value="ECO:0007669"/>
    <property type="project" value="InterPro"/>
</dbReference>
<dbReference type="GO" id="GO:0003677">
    <property type="term" value="F:DNA binding"/>
    <property type="evidence" value="ECO:0007669"/>
    <property type="project" value="InterPro"/>
</dbReference>
<dbReference type="InterPro" id="IPR050742">
    <property type="entry name" value="Helicase_Restrict-Modif_Enz"/>
</dbReference>
<dbReference type="RefSeq" id="WP_241983171.1">
    <property type="nucleotide sequence ID" value="NZ_FNIB01000015.1"/>
</dbReference>
<dbReference type="PANTHER" id="PTHR47396">
    <property type="entry name" value="TYPE I RESTRICTION ENZYME ECOKI R PROTEIN"/>
    <property type="match status" value="1"/>
</dbReference>
<dbReference type="GO" id="GO:0016787">
    <property type="term" value="F:hydrolase activity"/>
    <property type="evidence" value="ECO:0007669"/>
    <property type="project" value="InterPro"/>
</dbReference>
<dbReference type="Pfam" id="PF04851">
    <property type="entry name" value="ResIII"/>
    <property type="match status" value="1"/>
</dbReference>
<name>A0A5E9G4F9_9MICO</name>
<gene>
    <name evidence="2" type="ORF">SAMN05216368_11567</name>
</gene>
<organism evidence="2 3">
    <name type="scientific">Cryobacterium flavum</name>
    <dbReference type="NCBI Taxonomy" id="1424659"/>
    <lineage>
        <taxon>Bacteria</taxon>
        <taxon>Bacillati</taxon>
        <taxon>Actinomycetota</taxon>
        <taxon>Actinomycetes</taxon>
        <taxon>Micrococcales</taxon>
        <taxon>Microbacteriaceae</taxon>
        <taxon>Cryobacterium</taxon>
    </lineage>
</organism>